<dbReference type="PANTHER" id="PTHR43685">
    <property type="entry name" value="GLYCOSYLTRANSFERASE"/>
    <property type="match status" value="1"/>
</dbReference>
<evidence type="ECO:0000256" key="2">
    <source>
        <dbReference type="ARBA" id="ARBA00022676"/>
    </source>
</evidence>
<evidence type="ECO:0000313" key="6">
    <source>
        <dbReference type="Proteomes" id="UP000243978"/>
    </source>
</evidence>
<dbReference type="Proteomes" id="UP000243978">
    <property type="component" value="Unassembled WGS sequence"/>
</dbReference>
<dbReference type="InterPro" id="IPR029044">
    <property type="entry name" value="Nucleotide-diphossugar_trans"/>
</dbReference>
<evidence type="ECO:0000259" key="4">
    <source>
        <dbReference type="Pfam" id="PF00535"/>
    </source>
</evidence>
<keyword evidence="6" id="KW-1185">Reference proteome</keyword>
<dbReference type="OrthoDB" id="9802649at2"/>
<dbReference type="SUPFAM" id="SSF53448">
    <property type="entry name" value="Nucleotide-diphospho-sugar transferases"/>
    <property type="match status" value="1"/>
</dbReference>
<keyword evidence="2" id="KW-0328">Glycosyltransferase</keyword>
<dbReference type="RefSeq" id="WP_158269971.1">
    <property type="nucleotide sequence ID" value="NZ_QBKS01000001.1"/>
</dbReference>
<gene>
    <name evidence="5" type="ORF">C8N43_2396</name>
</gene>
<organism evidence="5 6">
    <name type="scientific">Litoreibacter ponti</name>
    <dbReference type="NCBI Taxonomy" id="1510457"/>
    <lineage>
        <taxon>Bacteria</taxon>
        <taxon>Pseudomonadati</taxon>
        <taxon>Pseudomonadota</taxon>
        <taxon>Alphaproteobacteria</taxon>
        <taxon>Rhodobacterales</taxon>
        <taxon>Roseobacteraceae</taxon>
        <taxon>Litoreibacter</taxon>
    </lineage>
</organism>
<comment type="caution">
    <text evidence="5">The sequence shown here is derived from an EMBL/GenBank/DDBJ whole genome shotgun (WGS) entry which is preliminary data.</text>
</comment>
<dbReference type="Pfam" id="PF00535">
    <property type="entry name" value="Glycos_transf_2"/>
    <property type="match status" value="1"/>
</dbReference>
<evidence type="ECO:0000256" key="1">
    <source>
        <dbReference type="ARBA" id="ARBA00006739"/>
    </source>
</evidence>
<evidence type="ECO:0000313" key="5">
    <source>
        <dbReference type="EMBL" id="PTX57725.1"/>
    </source>
</evidence>
<dbReference type="Gene3D" id="3.90.550.10">
    <property type="entry name" value="Spore Coat Polysaccharide Biosynthesis Protein SpsA, Chain A"/>
    <property type="match status" value="1"/>
</dbReference>
<keyword evidence="3 5" id="KW-0808">Transferase</keyword>
<dbReference type="GO" id="GO:0016757">
    <property type="term" value="F:glycosyltransferase activity"/>
    <property type="evidence" value="ECO:0007669"/>
    <property type="project" value="UniProtKB-KW"/>
</dbReference>
<accession>A0A2T6BNT0</accession>
<dbReference type="InterPro" id="IPR050834">
    <property type="entry name" value="Glycosyltransf_2"/>
</dbReference>
<evidence type="ECO:0000256" key="3">
    <source>
        <dbReference type="ARBA" id="ARBA00022679"/>
    </source>
</evidence>
<dbReference type="InterPro" id="IPR001173">
    <property type="entry name" value="Glyco_trans_2-like"/>
</dbReference>
<dbReference type="EMBL" id="QBKS01000001">
    <property type="protein sequence ID" value="PTX57725.1"/>
    <property type="molecule type" value="Genomic_DNA"/>
</dbReference>
<sequence length="316" mass="34696">MQDQAKNQAPASDCTVVLCTYNGAKFLPAQLDSIAVQSMAPDLIIASDDGSTDATVSLTQAFSDQWNRGQVIQFEGPRQGYSTNFLATLTKVHPETGLVALSDQDDIWHPEKLARAASVLKAYGKTPALYGAATWVCNAELEGKRMSRVTHVPLGFRHALGQNFAGGNTMVMNNAALRTVQRAYSSTMRVPVHDWWLYQVISGAGGEVIFDQQPCLDYRQHTGNEIGSATGITPILKRMRRMVRGDYRHWNSANLSALQSCASVLTRENRAVLEQVVKYRDAGLVKRLSLTRDPGLYRQGLLGQLGLLAALALNRF</sequence>
<reference evidence="5 6" key="1">
    <citation type="submission" date="2018-04" db="EMBL/GenBank/DDBJ databases">
        <title>Genomic Encyclopedia of Archaeal and Bacterial Type Strains, Phase II (KMG-II): from individual species to whole genera.</title>
        <authorList>
            <person name="Goeker M."/>
        </authorList>
    </citation>
    <scope>NUCLEOTIDE SEQUENCE [LARGE SCALE GENOMIC DNA]</scope>
    <source>
        <strain evidence="5 6">DSM 100977</strain>
    </source>
</reference>
<comment type="similarity">
    <text evidence="1">Belongs to the glycosyltransferase 2 family.</text>
</comment>
<protein>
    <submittedName>
        <fullName evidence="5">Glycosyl transferase family 2</fullName>
    </submittedName>
</protein>
<proteinExistence type="inferred from homology"/>
<dbReference type="AlphaFoldDB" id="A0A2T6BNT0"/>
<feature type="domain" description="Glycosyltransferase 2-like" evidence="4">
    <location>
        <begin position="15"/>
        <end position="126"/>
    </location>
</feature>
<name>A0A2T6BNT0_9RHOB</name>
<dbReference type="PANTHER" id="PTHR43685:SF5">
    <property type="entry name" value="GLYCOSYLTRANSFERASE EPSE-RELATED"/>
    <property type="match status" value="1"/>
</dbReference>